<dbReference type="RefSeq" id="WP_396570365.1">
    <property type="nucleotide sequence ID" value="NZ_JBITRD010000013.1"/>
</dbReference>
<sequence length="161" mass="18693">MDKLLNISKVIKSIGGDGSIHGCIVDIDYYNHIYINPVDGKITPYFAYDMEQKYVYKDLYTLLAEKKPSLLSGYVEWQKIDSNNEIVVRNTELTDLAVLVTDKKIYSASKIIKSIQYLLFQDVVREWNDKILRISNREETIGEMERLEIDNSIYQSILQSN</sequence>
<reference evidence="1 2" key="1">
    <citation type="submission" date="2024-08" db="EMBL/GenBank/DDBJ databases">
        <authorList>
            <person name="Vancuren S.J."/>
            <person name="Allen-Vercoe E."/>
        </authorList>
    </citation>
    <scope>NUCLEOTIDE SEQUENCE [LARGE SCALE GENOMIC DNA]</scope>
    <source>
        <strain evidence="1 2">16-6-I_42_FAA</strain>
    </source>
</reference>
<dbReference type="EMBL" id="JBITRD010000013">
    <property type="protein sequence ID" value="MFI7846496.1"/>
    <property type="molecule type" value="Genomic_DNA"/>
</dbReference>
<evidence type="ECO:0000313" key="2">
    <source>
        <dbReference type="Proteomes" id="UP001614216"/>
    </source>
</evidence>
<name>A0ABW8B1I8_9FIRM</name>
<dbReference type="Proteomes" id="UP001614216">
    <property type="component" value="Unassembled WGS sequence"/>
</dbReference>
<organism evidence="1 2">
    <name type="scientific">Dorea amylophila</name>
    <dbReference type="NCBI Taxonomy" id="2981789"/>
    <lineage>
        <taxon>Bacteria</taxon>
        <taxon>Bacillati</taxon>
        <taxon>Bacillota</taxon>
        <taxon>Clostridia</taxon>
        <taxon>Lachnospirales</taxon>
        <taxon>Lachnospiraceae</taxon>
        <taxon>Dorea</taxon>
    </lineage>
</organism>
<accession>A0ABW8B1I8</accession>
<evidence type="ECO:0000313" key="1">
    <source>
        <dbReference type="EMBL" id="MFI7846496.1"/>
    </source>
</evidence>
<gene>
    <name evidence="1" type="ORF">ACIF0M_13390</name>
</gene>
<proteinExistence type="predicted"/>
<comment type="caution">
    <text evidence="1">The sequence shown here is derived from an EMBL/GenBank/DDBJ whole genome shotgun (WGS) entry which is preliminary data.</text>
</comment>
<protein>
    <submittedName>
        <fullName evidence="1">Uncharacterized protein</fullName>
    </submittedName>
</protein>
<keyword evidence="2" id="KW-1185">Reference proteome</keyword>